<keyword evidence="2" id="KW-1185">Reference proteome</keyword>
<accession>G5SQR1</accession>
<dbReference type="GeneID" id="93559152"/>
<protein>
    <submittedName>
        <fullName evidence="1">Uncharacterized protein</fullName>
    </submittedName>
</protein>
<reference evidence="1 2" key="1">
    <citation type="submission" date="2011-03" db="EMBL/GenBank/DDBJ databases">
        <authorList>
            <person name="Weinstock G."/>
            <person name="Sodergren E."/>
            <person name="Clifton S."/>
            <person name="Fulton L."/>
            <person name="Fulton B."/>
            <person name="Courtney L."/>
            <person name="Fronick C."/>
            <person name="Harrison M."/>
            <person name="Strong C."/>
            <person name="Farmer C."/>
            <person name="Delahaunty K."/>
            <person name="Markovic C."/>
            <person name="Hall O."/>
            <person name="Minx P."/>
            <person name="Tomlinson C."/>
            <person name="Mitreva M."/>
            <person name="Hou S."/>
            <person name="Chen J."/>
            <person name="Wollam A."/>
            <person name="Pepin K.H."/>
            <person name="Johnson M."/>
            <person name="Bhonagiri V."/>
            <person name="Zhang X."/>
            <person name="Suruliraj S."/>
            <person name="Warren W."/>
            <person name="Chinwalla A."/>
            <person name="Mardis E.R."/>
            <person name="Wilson R.K."/>
        </authorList>
    </citation>
    <scope>NUCLEOTIDE SEQUENCE [LARGE SCALE GENOMIC DNA]</scope>
    <source>
        <strain evidence="1 2">YIT 11840</strain>
    </source>
</reference>
<dbReference type="RefSeq" id="WP_008619731.1">
    <property type="nucleotide sequence ID" value="NZ_JH376597.1"/>
</dbReference>
<proteinExistence type="predicted"/>
<dbReference type="STRING" id="762968.HMPREF9441_01701"/>
<sequence>MADRMLRGLTALVCGLSCEGQASLSKSQIGLHENPLFASPCGGLRKYAILVGWREDNLSSIRSFPATSGRPGCEVLRRRVPGVIVQIG</sequence>
<dbReference type="OrthoDB" id="9996848at2"/>
<dbReference type="HOGENOM" id="CLU_2466196_0_0_10"/>
<comment type="caution">
    <text evidence="1">The sequence shown here is derived from an EMBL/GenBank/DDBJ whole genome shotgun (WGS) entry which is preliminary data.</text>
</comment>
<dbReference type="EMBL" id="AFFY01000022">
    <property type="protein sequence ID" value="EHH00464.1"/>
    <property type="molecule type" value="Genomic_DNA"/>
</dbReference>
<name>G5SQR1_9BACT</name>
<dbReference type="Proteomes" id="UP000003598">
    <property type="component" value="Unassembled WGS sequence"/>
</dbReference>
<evidence type="ECO:0000313" key="2">
    <source>
        <dbReference type="Proteomes" id="UP000003598"/>
    </source>
</evidence>
<gene>
    <name evidence="1" type="ORF">HMPREF9441_01701</name>
</gene>
<evidence type="ECO:0000313" key="1">
    <source>
        <dbReference type="EMBL" id="EHH00464.1"/>
    </source>
</evidence>
<dbReference type="AlphaFoldDB" id="G5SQR1"/>
<organism evidence="1 2">
    <name type="scientific">Paraprevotella clara YIT 11840</name>
    <dbReference type="NCBI Taxonomy" id="762968"/>
    <lineage>
        <taxon>Bacteria</taxon>
        <taxon>Pseudomonadati</taxon>
        <taxon>Bacteroidota</taxon>
        <taxon>Bacteroidia</taxon>
        <taxon>Bacteroidales</taxon>
        <taxon>Prevotellaceae</taxon>
        <taxon>Paraprevotella</taxon>
    </lineage>
</organism>